<name>A0A5S6QBW5_TRIMR</name>
<reference evidence="2" key="1">
    <citation type="submission" date="2019-12" db="UniProtKB">
        <authorList>
            <consortium name="WormBaseParasite"/>
        </authorList>
    </citation>
    <scope>IDENTIFICATION</scope>
</reference>
<proteinExistence type="predicted"/>
<dbReference type="AlphaFoldDB" id="A0A5S6QBW5"/>
<keyword evidence="1" id="KW-1185">Reference proteome</keyword>
<sequence>MSDPNNHEEIWRKLVLLGSIHSSAEKMIEALQCFSDHYEAMLNKCWSLPALRELYNDRKMAHFGYLHIRLGCCRKSVGQSFARASNVFHLAAFFAREIFRTCIAKVYKEITDQVQLLIHTLQDIYNQLPQKLPVFVKE</sequence>
<evidence type="ECO:0000313" key="1">
    <source>
        <dbReference type="Proteomes" id="UP000046395"/>
    </source>
</evidence>
<protein>
    <submittedName>
        <fullName evidence="2">Uncharacterized protein</fullName>
    </submittedName>
</protein>
<accession>A0A5S6QBW5</accession>
<dbReference type="WBParaSite" id="TMUE_1000004452.1">
    <property type="protein sequence ID" value="TMUE_1000004452.1"/>
    <property type="gene ID" value="WBGene00298957"/>
</dbReference>
<evidence type="ECO:0000313" key="2">
    <source>
        <dbReference type="WBParaSite" id="TMUE_1000004452.1"/>
    </source>
</evidence>
<dbReference type="Proteomes" id="UP000046395">
    <property type="component" value="Unassembled WGS sequence"/>
</dbReference>
<organism evidence="1 2">
    <name type="scientific">Trichuris muris</name>
    <name type="common">Mouse whipworm</name>
    <dbReference type="NCBI Taxonomy" id="70415"/>
    <lineage>
        <taxon>Eukaryota</taxon>
        <taxon>Metazoa</taxon>
        <taxon>Ecdysozoa</taxon>
        <taxon>Nematoda</taxon>
        <taxon>Enoplea</taxon>
        <taxon>Dorylaimia</taxon>
        <taxon>Trichinellida</taxon>
        <taxon>Trichuridae</taxon>
        <taxon>Trichuris</taxon>
    </lineage>
</organism>